<keyword evidence="2" id="KW-1185">Reference proteome</keyword>
<protein>
    <submittedName>
        <fullName evidence="1">Uncharacterized protein</fullName>
    </submittedName>
</protein>
<reference evidence="1" key="2">
    <citation type="submission" date="2020-09" db="EMBL/GenBank/DDBJ databases">
        <authorList>
            <person name="Sun Q."/>
            <person name="Ohkuma M."/>
        </authorList>
    </citation>
    <scope>NUCLEOTIDE SEQUENCE</scope>
    <source>
        <strain evidence="1">JCM 4391</strain>
    </source>
</reference>
<evidence type="ECO:0000313" key="1">
    <source>
        <dbReference type="EMBL" id="GGU65626.1"/>
    </source>
</evidence>
<accession>A0A918M7F4</accession>
<reference evidence="1" key="1">
    <citation type="journal article" date="2014" name="Int. J. Syst. Evol. Microbiol.">
        <title>Complete genome sequence of Corynebacterium casei LMG S-19264T (=DSM 44701T), isolated from a smear-ripened cheese.</title>
        <authorList>
            <consortium name="US DOE Joint Genome Institute (JGI-PGF)"/>
            <person name="Walter F."/>
            <person name="Albersmeier A."/>
            <person name="Kalinowski J."/>
            <person name="Ruckert C."/>
        </authorList>
    </citation>
    <scope>NUCLEOTIDE SEQUENCE</scope>
    <source>
        <strain evidence="1">JCM 4391</strain>
    </source>
</reference>
<organism evidence="1 2">
    <name type="scientific">Streptomyces lavendofoliae</name>
    <dbReference type="NCBI Taxonomy" id="67314"/>
    <lineage>
        <taxon>Bacteria</taxon>
        <taxon>Bacillati</taxon>
        <taxon>Actinomycetota</taxon>
        <taxon>Actinomycetes</taxon>
        <taxon>Kitasatosporales</taxon>
        <taxon>Streptomycetaceae</taxon>
        <taxon>Streptomyces</taxon>
    </lineage>
</organism>
<dbReference type="RefSeq" id="WP_189554670.1">
    <property type="nucleotide sequence ID" value="NZ_BMTP01000025.1"/>
</dbReference>
<evidence type="ECO:0000313" key="2">
    <source>
        <dbReference type="Proteomes" id="UP000636661"/>
    </source>
</evidence>
<name>A0A918M7F4_9ACTN</name>
<sequence length="49" mass="4940">MAASFLGSARHTELLVMPNAGSSGLDVLGPNGEYVYVGGGAKAADPSRF</sequence>
<proteinExistence type="predicted"/>
<dbReference type="EMBL" id="BMTP01000025">
    <property type="protein sequence ID" value="GGU65626.1"/>
    <property type="molecule type" value="Genomic_DNA"/>
</dbReference>
<dbReference type="AlphaFoldDB" id="A0A918M7F4"/>
<gene>
    <name evidence="1" type="ORF">GCM10010274_62920</name>
</gene>
<comment type="caution">
    <text evidence="1">The sequence shown here is derived from an EMBL/GenBank/DDBJ whole genome shotgun (WGS) entry which is preliminary data.</text>
</comment>
<dbReference type="Proteomes" id="UP000636661">
    <property type="component" value="Unassembled WGS sequence"/>
</dbReference>